<dbReference type="AlphaFoldDB" id="A0A806FNH8"/>
<reference evidence="3 4" key="1">
    <citation type="journal article" date="2011" name="J. Bacteriol.">
        <title>Genome Sequence of the Probiotic Strain Bifidobacterium animalis subsp. lactis CNCM I-2494.</title>
        <authorList>
            <person name="Chervaux C."/>
            <person name="Grimaldi C."/>
            <person name="Bolotin A."/>
            <person name="Quinquis B."/>
            <person name="Legrain-Raspaud S."/>
            <person name="van Hylckama Vlieg J.E."/>
            <person name="Denariaz G."/>
            <person name="Smokvina T."/>
        </authorList>
    </citation>
    <scope>NUCLEOTIDE SEQUENCE [LARGE SCALE GENOMIC DNA]</scope>
    <source>
        <strain evidence="3 4">CNCM I-2494</strain>
    </source>
</reference>
<dbReference type="Proteomes" id="UP000008394">
    <property type="component" value="Chromosome"/>
</dbReference>
<feature type="compositionally biased region" description="Polar residues" evidence="1">
    <location>
        <begin position="614"/>
        <end position="623"/>
    </location>
</feature>
<evidence type="ECO:0000256" key="1">
    <source>
        <dbReference type="SAM" id="MobiDB-lite"/>
    </source>
</evidence>
<dbReference type="EMBL" id="CP002915">
    <property type="protein sequence ID" value="AEK30924.1"/>
    <property type="molecule type" value="Genomic_DNA"/>
</dbReference>
<evidence type="ECO:0000313" key="4">
    <source>
        <dbReference type="Proteomes" id="UP000008394"/>
    </source>
</evidence>
<evidence type="ECO:0008006" key="5">
    <source>
        <dbReference type="Google" id="ProtNLM"/>
    </source>
</evidence>
<dbReference type="KEGG" id="bnm:BALAC2494_01283"/>
<name>A0A806FNH8_BIFAN</name>
<keyword evidence="2" id="KW-0812">Transmembrane</keyword>
<feature type="region of interest" description="Disordered" evidence="1">
    <location>
        <begin position="501"/>
        <end position="521"/>
    </location>
</feature>
<feature type="region of interest" description="Disordered" evidence="1">
    <location>
        <begin position="599"/>
        <end position="631"/>
    </location>
</feature>
<organism evidence="3 4">
    <name type="scientific">Bifidobacterium animalis subsp. lactis CNCM I-2494</name>
    <dbReference type="NCBI Taxonomy" id="1042403"/>
    <lineage>
        <taxon>Bacteria</taxon>
        <taxon>Bacillati</taxon>
        <taxon>Actinomycetota</taxon>
        <taxon>Actinomycetes</taxon>
        <taxon>Bifidobacteriales</taxon>
        <taxon>Bifidobacteriaceae</taxon>
        <taxon>Bifidobacterium</taxon>
    </lineage>
</organism>
<gene>
    <name evidence="3" type="ORF">BALAC2494_01283</name>
</gene>
<evidence type="ECO:0000256" key="2">
    <source>
        <dbReference type="SAM" id="Phobius"/>
    </source>
</evidence>
<feature type="compositionally biased region" description="Basic and acidic residues" evidence="1">
    <location>
        <begin position="689"/>
        <end position="698"/>
    </location>
</feature>
<accession>A0A806FNH8</accession>
<feature type="region of interest" description="Disordered" evidence="1">
    <location>
        <begin position="678"/>
        <end position="698"/>
    </location>
</feature>
<protein>
    <recommendedName>
        <fullName evidence="5">Cell surface protein</fullName>
    </recommendedName>
</protein>
<sequence length="698" mass="75947">MNRSARHMRVVVVRLLAMLAAVCAIVGIRGATRANAYTGEKLTVASASDYQSYFDGGRIYFFGMIGYDGQQRRYYCMDQSQETNYTLGVTKPMPDTLVTRLVGEMLNRHQREHNVDDLQAALAFIVHDAFDTSQGDAGWPHARGILESQYPNILAKARELYEEVRPVVPQSIATRVEYTDGKRAGNIVLEILDDEGTPTTNTEYSVSLEGDAVFANGARTRIGRTNGKTLRFAWKASGEGAVRVHAQMQVPAVEMAVSSQNLLRVAAAKTVEAAGTAFDTVTVFSPTLVTQTTPKSTDPGSAVTDDVTMRLDGDDNYWPADSAVEASGWYFTGLRGENLDSVIRPDSGEPAREFLGRLKRLGFEPAAYGNATFTHDGQHRQVQAVSEENGTEPYRAHDGDAYGTWVWAVERQRQPSAVQQVMTHDWVSGFMEPAETNVTRTPVQVRSQAGEHSAHVGAMLTDVIEVSGFPHDHGEFGGNEQYGLAADEPYAQVSMWWAGDGNGGDDEPYRPQGEAEPEEDGHHTLIGSWDVPARNGIVRFGGGQIDAHGDAVTVQAARPGWYVFVWKFKGDARAMPQQSAYGDSWECVRVVRGSVHAEPAADGLPADERKTADLSASPTQQGVRTDPAKSVTRQPAPIRLARTGVSMGGVALMGVVIVTAIAMLLVAHRRHAMSLRREDGEHNAATAGADEHMETGKE</sequence>
<keyword evidence="2" id="KW-1133">Transmembrane helix</keyword>
<keyword evidence="2" id="KW-0472">Membrane</keyword>
<proteinExistence type="predicted"/>
<feature type="transmembrane region" description="Helical" evidence="2">
    <location>
        <begin position="645"/>
        <end position="667"/>
    </location>
</feature>
<evidence type="ECO:0000313" key="3">
    <source>
        <dbReference type="EMBL" id="AEK30924.1"/>
    </source>
</evidence>